<accession>A0A6M3IK57</accession>
<sequence>MPDIVYRGLKTGDYSIDGFEDRITVERKSLPDLFGSCGIYRDRFEAEFERMLSFEYAALVIEADLHTIIKAPPEYSAMNPKAVFHTLISWSMKYHVYIWACPNRIFAEKTCYYLFEFFMEHEKKGLHI</sequence>
<reference evidence="2" key="1">
    <citation type="submission" date="2020-03" db="EMBL/GenBank/DDBJ databases">
        <title>The deep terrestrial virosphere.</title>
        <authorList>
            <person name="Holmfeldt K."/>
            <person name="Nilsson E."/>
            <person name="Simone D."/>
            <person name="Lopez-Fernandez M."/>
            <person name="Wu X."/>
            <person name="de Brujin I."/>
            <person name="Lundin D."/>
            <person name="Andersson A."/>
            <person name="Bertilsson S."/>
            <person name="Dopson M."/>
        </authorList>
    </citation>
    <scope>NUCLEOTIDE SEQUENCE</scope>
    <source>
        <strain evidence="3">MM415A00699</strain>
        <strain evidence="2">MM415B01534</strain>
    </source>
</reference>
<organism evidence="2">
    <name type="scientific">viral metagenome</name>
    <dbReference type="NCBI Taxonomy" id="1070528"/>
    <lineage>
        <taxon>unclassified sequences</taxon>
        <taxon>metagenomes</taxon>
        <taxon>organismal metagenomes</taxon>
    </lineage>
</organism>
<dbReference type="InterPro" id="IPR006166">
    <property type="entry name" value="ERCC4_domain"/>
</dbReference>
<dbReference type="SUPFAM" id="SSF52980">
    <property type="entry name" value="Restriction endonuclease-like"/>
    <property type="match status" value="1"/>
</dbReference>
<evidence type="ECO:0000313" key="2">
    <source>
        <dbReference type="EMBL" id="QJA57939.1"/>
    </source>
</evidence>
<dbReference type="InterPro" id="IPR011335">
    <property type="entry name" value="Restrct_endonuc-II-like"/>
</dbReference>
<dbReference type="Gene3D" id="3.40.50.10130">
    <property type="match status" value="1"/>
</dbReference>
<dbReference type="EMBL" id="MT141300">
    <property type="protein sequence ID" value="QJA57939.1"/>
    <property type="molecule type" value="Genomic_DNA"/>
</dbReference>
<dbReference type="GO" id="GO:0004518">
    <property type="term" value="F:nuclease activity"/>
    <property type="evidence" value="ECO:0007669"/>
    <property type="project" value="InterPro"/>
</dbReference>
<dbReference type="EMBL" id="MT142427">
    <property type="protein sequence ID" value="QJA80573.1"/>
    <property type="molecule type" value="Genomic_DNA"/>
</dbReference>
<dbReference type="Pfam" id="PF02732">
    <property type="entry name" value="ERCC4"/>
    <property type="match status" value="1"/>
</dbReference>
<name>A0A6M3IK57_9ZZZZ</name>
<proteinExistence type="predicted"/>
<feature type="domain" description="ERCC4" evidence="1">
    <location>
        <begin position="4"/>
        <end position="104"/>
    </location>
</feature>
<evidence type="ECO:0000313" key="3">
    <source>
        <dbReference type="EMBL" id="QJA80573.1"/>
    </source>
</evidence>
<dbReference type="AlphaFoldDB" id="A0A6M3IK57"/>
<protein>
    <recommendedName>
        <fullName evidence="1">ERCC4 domain-containing protein</fullName>
    </recommendedName>
</protein>
<gene>
    <name evidence="3" type="ORF">MM415A00699_0015</name>
    <name evidence="2" type="ORF">MM415B01534_0007</name>
</gene>
<evidence type="ECO:0000259" key="1">
    <source>
        <dbReference type="Pfam" id="PF02732"/>
    </source>
</evidence>
<dbReference type="GO" id="GO:0003677">
    <property type="term" value="F:DNA binding"/>
    <property type="evidence" value="ECO:0007669"/>
    <property type="project" value="InterPro"/>
</dbReference>
<dbReference type="GO" id="GO:0006259">
    <property type="term" value="P:DNA metabolic process"/>
    <property type="evidence" value="ECO:0007669"/>
    <property type="project" value="UniProtKB-ARBA"/>
</dbReference>